<reference evidence="13" key="1">
    <citation type="submission" date="2016-10" db="EMBL/GenBank/DDBJ databases">
        <authorList>
            <person name="Varghese N."/>
            <person name="Submissions S."/>
        </authorList>
    </citation>
    <scope>NUCLEOTIDE SEQUENCE [LARGE SCALE GENOMIC DNA]</scope>
    <source>
        <strain evidence="13">DSM 23317</strain>
    </source>
</reference>
<dbReference type="InterPro" id="IPR033480">
    <property type="entry name" value="sCache_2"/>
</dbReference>
<keyword evidence="3 9" id="KW-0812">Transmembrane</keyword>
<dbReference type="Pfam" id="PF00015">
    <property type="entry name" value="MCPsignal"/>
    <property type="match status" value="1"/>
</dbReference>
<dbReference type="PROSITE" id="PS50885">
    <property type="entry name" value="HAMP"/>
    <property type="match status" value="1"/>
</dbReference>
<dbReference type="Proteomes" id="UP000199527">
    <property type="component" value="Unassembled WGS sequence"/>
</dbReference>
<dbReference type="Pfam" id="PF17200">
    <property type="entry name" value="sCache_2"/>
    <property type="match status" value="1"/>
</dbReference>
<dbReference type="FunFam" id="1.10.287.950:FF:000001">
    <property type="entry name" value="Methyl-accepting chemotaxis sensory transducer"/>
    <property type="match status" value="1"/>
</dbReference>
<dbReference type="CDD" id="cd11386">
    <property type="entry name" value="MCP_signal"/>
    <property type="match status" value="1"/>
</dbReference>
<evidence type="ECO:0000256" key="6">
    <source>
        <dbReference type="ARBA" id="ARBA00023224"/>
    </source>
</evidence>
<dbReference type="GO" id="GO:0005886">
    <property type="term" value="C:plasma membrane"/>
    <property type="evidence" value="ECO:0007669"/>
    <property type="project" value="UniProtKB-SubCell"/>
</dbReference>
<accession>A0A1G8T9N9</accession>
<dbReference type="SMART" id="SM01049">
    <property type="entry name" value="Cache_2"/>
    <property type="match status" value="1"/>
</dbReference>
<dbReference type="SUPFAM" id="SSF58104">
    <property type="entry name" value="Methyl-accepting chemotaxis protein (MCP) signaling domain"/>
    <property type="match status" value="1"/>
</dbReference>
<keyword evidence="6 8" id="KW-0807">Transducer</keyword>
<keyword evidence="4 9" id="KW-1133">Transmembrane helix</keyword>
<dbReference type="EMBL" id="FNEM01000007">
    <property type="protein sequence ID" value="SDJ38097.1"/>
    <property type="molecule type" value="Genomic_DNA"/>
</dbReference>
<evidence type="ECO:0000256" key="5">
    <source>
        <dbReference type="ARBA" id="ARBA00023136"/>
    </source>
</evidence>
<evidence type="ECO:0000256" key="9">
    <source>
        <dbReference type="SAM" id="Phobius"/>
    </source>
</evidence>
<dbReference type="PRINTS" id="PR00260">
    <property type="entry name" value="CHEMTRNSDUCR"/>
</dbReference>
<dbReference type="InterPro" id="IPR004090">
    <property type="entry name" value="Chemotax_Me-accpt_rcpt"/>
</dbReference>
<evidence type="ECO:0000259" key="10">
    <source>
        <dbReference type="PROSITE" id="PS50111"/>
    </source>
</evidence>
<dbReference type="PANTHER" id="PTHR32089">
    <property type="entry name" value="METHYL-ACCEPTING CHEMOTAXIS PROTEIN MCPB"/>
    <property type="match status" value="1"/>
</dbReference>
<evidence type="ECO:0000256" key="4">
    <source>
        <dbReference type="ARBA" id="ARBA00022989"/>
    </source>
</evidence>
<dbReference type="GO" id="GO:0006935">
    <property type="term" value="P:chemotaxis"/>
    <property type="evidence" value="ECO:0007669"/>
    <property type="project" value="InterPro"/>
</dbReference>
<dbReference type="SMART" id="SM00283">
    <property type="entry name" value="MA"/>
    <property type="match status" value="1"/>
</dbReference>
<dbReference type="CDD" id="cd06225">
    <property type="entry name" value="HAMP"/>
    <property type="match status" value="1"/>
</dbReference>
<evidence type="ECO:0000313" key="12">
    <source>
        <dbReference type="EMBL" id="SDJ38097.1"/>
    </source>
</evidence>
<protein>
    <submittedName>
        <fullName evidence="12">Methyl-accepting chemotaxis sensory transducer with Cache sensor</fullName>
    </submittedName>
</protein>
<keyword evidence="5 9" id="KW-0472">Membrane</keyword>
<evidence type="ECO:0000256" key="7">
    <source>
        <dbReference type="ARBA" id="ARBA00029447"/>
    </source>
</evidence>
<evidence type="ECO:0000313" key="13">
    <source>
        <dbReference type="Proteomes" id="UP000199527"/>
    </source>
</evidence>
<dbReference type="AlphaFoldDB" id="A0A1G8T9N9"/>
<name>A0A1G8T9N9_9GAMM</name>
<dbReference type="OrthoDB" id="2489132at2"/>
<keyword evidence="13" id="KW-1185">Reference proteome</keyword>
<dbReference type="PROSITE" id="PS50111">
    <property type="entry name" value="CHEMOTAXIS_TRANSDUC_2"/>
    <property type="match status" value="1"/>
</dbReference>
<comment type="subcellular location">
    <subcellularLocation>
        <location evidence="1">Cell membrane</location>
        <topology evidence="1">Multi-pass membrane protein</topology>
    </subcellularLocation>
</comment>
<dbReference type="Pfam" id="PF00672">
    <property type="entry name" value="HAMP"/>
    <property type="match status" value="1"/>
</dbReference>
<comment type="similarity">
    <text evidence="7">Belongs to the methyl-accepting chemotaxis (MCP) protein family.</text>
</comment>
<keyword evidence="2" id="KW-1003">Cell membrane</keyword>
<dbReference type="GO" id="GO:0007165">
    <property type="term" value="P:signal transduction"/>
    <property type="evidence" value="ECO:0007669"/>
    <property type="project" value="UniProtKB-KW"/>
</dbReference>
<evidence type="ECO:0000259" key="11">
    <source>
        <dbReference type="PROSITE" id="PS50885"/>
    </source>
</evidence>
<dbReference type="PANTHER" id="PTHR32089:SF55">
    <property type="entry name" value="METHYL ACCEPTING SENSORY TRANSDUCER WITH CACHE_2 SMALL MOLECULE BINDING DOMAIN"/>
    <property type="match status" value="1"/>
</dbReference>
<evidence type="ECO:0000256" key="2">
    <source>
        <dbReference type="ARBA" id="ARBA00022475"/>
    </source>
</evidence>
<sequence length="558" mass="59680">MKRLGLMGKMLLLAALPLILTIVVVSGSSVYFKAQTLEEQVATFTQDLRDQKIKQVEDAVTIAVGVVRNQIAAQPGRDPLEVVSETLAKIEFGDGGYFFVYDMGGTNLFHGLKPEVEGKNLIHLKDPNGTPFIVELINAAKRGGGTSSYFYQKPGVANLVEKISYVKPLDEFGWWLGTGVYVDEIDAAVASFKSDAEAMAQKETTTNILVSVVIMALAVVGIIIISRRTVRPVNDMLVNLQEIAQGEGDLTKRLEVTGEDEIAQLGQAFNQFTSKLQETISQVADATEQVGMAVDNINSQTSTITQQLAVHNDETEQVVTAVTEMSTAAAQIAGNANQVADATQAATDDANTAQDKLGNSVNSINELVGEVDLAAQHIDRLSEQSSKIHSVLGVIGDIADQTNLLALNAAIEAARAGDQGRGFAVVADEVRGLASRTQTSTLEIKEMLDELHQSVSKAVVTMGNSQSNCETTVQSSSEITTSLNAVSGAVTEINDMTSQIATAATEQSSVTEEINRNMVSIRDIVTELVHASEESAQISEQLGHSGNQLRQLVGQFKV</sequence>
<gene>
    <name evidence="12" type="ORF">SAMN04488540_107148</name>
</gene>
<proteinExistence type="inferred from homology"/>
<dbReference type="GO" id="GO:0004888">
    <property type="term" value="F:transmembrane signaling receptor activity"/>
    <property type="evidence" value="ECO:0007669"/>
    <property type="project" value="InterPro"/>
</dbReference>
<evidence type="ECO:0000256" key="1">
    <source>
        <dbReference type="ARBA" id="ARBA00004651"/>
    </source>
</evidence>
<dbReference type="InterPro" id="IPR004089">
    <property type="entry name" value="MCPsignal_dom"/>
</dbReference>
<organism evidence="12 13">
    <name type="scientific">Ferrimonas sediminum</name>
    <dbReference type="NCBI Taxonomy" id="718193"/>
    <lineage>
        <taxon>Bacteria</taxon>
        <taxon>Pseudomonadati</taxon>
        <taxon>Pseudomonadota</taxon>
        <taxon>Gammaproteobacteria</taxon>
        <taxon>Alteromonadales</taxon>
        <taxon>Ferrimonadaceae</taxon>
        <taxon>Ferrimonas</taxon>
    </lineage>
</organism>
<dbReference type="Gene3D" id="3.30.450.20">
    <property type="entry name" value="PAS domain"/>
    <property type="match status" value="1"/>
</dbReference>
<dbReference type="Gene3D" id="1.10.287.950">
    <property type="entry name" value="Methyl-accepting chemotaxis protein"/>
    <property type="match status" value="1"/>
</dbReference>
<feature type="domain" description="HAMP" evidence="11">
    <location>
        <begin position="227"/>
        <end position="281"/>
    </location>
</feature>
<dbReference type="InterPro" id="IPR003660">
    <property type="entry name" value="HAMP_dom"/>
</dbReference>
<feature type="domain" description="Methyl-accepting transducer" evidence="10">
    <location>
        <begin position="286"/>
        <end position="522"/>
    </location>
</feature>
<evidence type="ECO:0000256" key="8">
    <source>
        <dbReference type="PROSITE-ProRule" id="PRU00284"/>
    </source>
</evidence>
<evidence type="ECO:0000256" key="3">
    <source>
        <dbReference type="ARBA" id="ARBA00022692"/>
    </source>
</evidence>
<dbReference type="SMART" id="SM00304">
    <property type="entry name" value="HAMP"/>
    <property type="match status" value="1"/>
</dbReference>
<feature type="transmembrane region" description="Helical" evidence="9">
    <location>
        <begin position="208"/>
        <end position="226"/>
    </location>
</feature>
<dbReference type="RefSeq" id="WP_090365222.1">
    <property type="nucleotide sequence ID" value="NZ_FNEM01000007.1"/>
</dbReference>